<keyword evidence="8" id="KW-1185">Reference proteome</keyword>
<evidence type="ECO:0000313" key="8">
    <source>
        <dbReference type="Proteomes" id="UP000648663"/>
    </source>
</evidence>
<dbReference type="InterPro" id="IPR038507">
    <property type="entry name" value="YcnI-like_sf"/>
</dbReference>
<evidence type="ECO:0000256" key="3">
    <source>
        <dbReference type="SAM" id="SignalP"/>
    </source>
</evidence>
<dbReference type="InterPro" id="IPR012533">
    <property type="entry name" value="YcnI-copper_dom"/>
</dbReference>
<proteinExistence type="predicted"/>
<evidence type="ECO:0000313" key="6">
    <source>
        <dbReference type="EMBL" id="NIH69291.1"/>
    </source>
</evidence>
<keyword evidence="2" id="KW-1133">Transmembrane helix</keyword>
<evidence type="ECO:0000313" key="7">
    <source>
        <dbReference type="Proteomes" id="UP000552836"/>
    </source>
</evidence>
<reference evidence="8" key="2">
    <citation type="journal article" date="2019" name="Int. J. Syst. Evol. Microbiol.">
        <title>The Global Catalogue of Microorganisms (GCM) 10K type strain sequencing project: providing services to taxonomists for standard genome sequencing and annotation.</title>
        <authorList>
            <consortium name="The Broad Institute Genomics Platform"/>
            <consortium name="The Broad Institute Genome Sequencing Center for Infectious Disease"/>
            <person name="Wu L."/>
            <person name="Ma J."/>
        </authorList>
    </citation>
    <scope>NUCLEOTIDE SEQUENCE [LARGE SCALE GENOMIC DNA]</scope>
    <source>
        <strain evidence="8">CGMCC 4.5581</strain>
    </source>
</reference>
<organism evidence="6 7">
    <name type="scientific">Modestobacter marinus</name>
    <dbReference type="NCBI Taxonomy" id="477641"/>
    <lineage>
        <taxon>Bacteria</taxon>
        <taxon>Bacillati</taxon>
        <taxon>Actinomycetota</taxon>
        <taxon>Actinomycetes</taxon>
        <taxon>Geodermatophilales</taxon>
        <taxon>Geodermatophilaceae</taxon>
        <taxon>Modestobacter</taxon>
    </lineage>
</organism>
<feature type="domain" description="YncI copper-binding" evidence="4">
    <location>
        <begin position="102"/>
        <end position="163"/>
    </location>
</feature>
<reference evidence="5" key="1">
    <citation type="journal article" date="2014" name="Int. J. Syst. Evol. Microbiol.">
        <title>Complete genome of a new Firmicutes species belonging to the dominant human colonic microbiota ('Ruminococcus bicirculans') reveals two chromosomes and a selective capacity to utilize plant glucans.</title>
        <authorList>
            <consortium name="NISC Comparative Sequencing Program"/>
            <person name="Wegmann U."/>
            <person name="Louis P."/>
            <person name="Goesmann A."/>
            <person name="Henrissat B."/>
            <person name="Duncan S.H."/>
            <person name="Flint H.J."/>
        </authorList>
    </citation>
    <scope>NUCLEOTIDE SEQUENCE</scope>
    <source>
        <strain evidence="5">CGMCC 4.5581</strain>
    </source>
</reference>
<protein>
    <submittedName>
        <fullName evidence="6">MYXO-CTERM domain-containing protein</fullName>
    </submittedName>
</protein>
<dbReference type="EMBL" id="BMMI01000011">
    <property type="protein sequence ID" value="GGL83286.1"/>
    <property type="molecule type" value="Genomic_DNA"/>
</dbReference>
<reference evidence="5" key="4">
    <citation type="submission" date="2024-05" db="EMBL/GenBank/DDBJ databases">
        <authorList>
            <person name="Sun Q."/>
            <person name="Zhou Y."/>
        </authorList>
    </citation>
    <scope>NUCLEOTIDE SEQUENCE</scope>
    <source>
        <strain evidence="5">CGMCC 4.5581</strain>
    </source>
</reference>
<comment type="caution">
    <text evidence="6">The sequence shown here is derived from an EMBL/GenBank/DDBJ whole genome shotgun (WGS) entry which is preliminary data.</text>
</comment>
<feature type="signal peptide" evidence="3">
    <location>
        <begin position="1"/>
        <end position="32"/>
    </location>
</feature>
<feature type="compositionally biased region" description="Low complexity" evidence="1">
    <location>
        <begin position="166"/>
        <end position="185"/>
    </location>
</feature>
<dbReference type="AlphaFoldDB" id="A0A846LP85"/>
<evidence type="ECO:0000313" key="5">
    <source>
        <dbReference type="EMBL" id="GGL83286.1"/>
    </source>
</evidence>
<feature type="transmembrane region" description="Helical" evidence="2">
    <location>
        <begin position="207"/>
        <end position="226"/>
    </location>
</feature>
<reference evidence="6 7" key="3">
    <citation type="submission" date="2020-02" db="EMBL/GenBank/DDBJ databases">
        <title>Sequencing the genomes of 1000 actinobacteria strains.</title>
        <authorList>
            <person name="Klenk H.-P."/>
        </authorList>
    </citation>
    <scope>NUCLEOTIDE SEQUENCE [LARGE SCALE GENOMIC DNA]</scope>
    <source>
        <strain evidence="6 7">DSM 45201</strain>
    </source>
</reference>
<dbReference type="Proteomes" id="UP000648663">
    <property type="component" value="Unassembled WGS sequence"/>
</dbReference>
<dbReference type="Gene3D" id="2.60.40.2230">
    <property type="entry name" value="Uncharacterised protein YcnI-like PF07987, DUF1775"/>
    <property type="match status" value="1"/>
</dbReference>
<sequence>MTRLLPRPSHRAALTAAAATVMVSVSATSAAAHVEATAEGARAGAGPVVIAFTVEAESSTAGIVGVKTQLPAGLPPSSVSLASGPDGWVLTPTSDGYEVAGPAIATGVDAEFGITIAKLPADAAPETPFKTLVRYSDGTEDAWIELPTADSPEPANPAPAITVAPAAAPSAPTTTPLSPSVSPTAEPTTQSDAEPVAATDDDSSSTGLVIGAVAVVAALAGAALWFRRRQSSGS</sequence>
<keyword evidence="2" id="KW-0472">Membrane</keyword>
<dbReference type="EMBL" id="JAAMPA010000002">
    <property type="protein sequence ID" value="NIH69291.1"/>
    <property type="molecule type" value="Genomic_DNA"/>
</dbReference>
<feature type="chain" id="PRO_5039239186" evidence="3">
    <location>
        <begin position="33"/>
        <end position="234"/>
    </location>
</feature>
<evidence type="ECO:0000259" key="4">
    <source>
        <dbReference type="Pfam" id="PF07987"/>
    </source>
</evidence>
<dbReference type="RefSeq" id="WP_166756823.1">
    <property type="nucleotide sequence ID" value="NZ_BAABJU010000024.1"/>
</dbReference>
<dbReference type="Proteomes" id="UP000552836">
    <property type="component" value="Unassembled WGS sequence"/>
</dbReference>
<evidence type="ECO:0000256" key="1">
    <source>
        <dbReference type="SAM" id="MobiDB-lite"/>
    </source>
</evidence>
<keyword evidence="2" id="KW-0812">Transmembrane</keyword>
<evidence type="ECO:0000256" key="2">
    <source>
        <dbReference type="SAM" id="Phobius"/>
    </source>
</evidence>
<feature type="region of interest" description="Disordered" evidence="1">
    <location>
        <begin position="166"/>
        <end position="204"/>
    </location>
</feature>
<dbReference type="Pfam" id="PF07987">
    <property type="entry name" value="DUF1775"/>
    <property type="match status" value="1"/>
</dbReference>
<name>A0A846LP85_9ACTN</name>
<gene>
    <name evidence="6" type="ORF">FB380_003779</name>
    <name evidence="5" type="ORF">GCM10011589_44710</name>
</gene>
<keyword evidence="3" id="KW-0732">Signal</keyword>
<accession>A0A846LP85</accession>